<feature type="region of interest" description="Disordered" evidence="1">
    <location>
        <begin position="96"/>
        <end position="130"/>
    </location>
</feature>
<reference evidence="2 3" key="2">
    <citation type="submission" date="2018-11" db="EMBL/GenBank/DDBJ databases">
        <authorList>
            <consortium name="Pathogen Informatics"/>
        </authorList>
    </citation>
    <scope>NUCLEOTIDE SEQUENCE [LARGE SCALE GENOMIC DNA]</scope>
    <source>
        <strain evidence="2 3">Egypt</strain>
    </source>
</reference>
<sequence>MSLPLLKAMDLSSLEPKEGWTLKGFLAVFEEQRQRIQFHLQKRAKSIDLAIERFAALKTQVAALPNAIKELPYFEFINRDHHNPVLDASEVKKRSRMEWEESVRTRTGKRPRRGVQSSTEKRPHASTVKRGTAPESVMLNLQSIMENDHDLRTGDQTAFASGEPSVQTVSIFVTEPCPAKRRSSTERNHESYTEMKILRFGCVGNGHMR</sequence>
<protein>
    <submittedName>
        <fullName evidence="4">Borealin N-terminal domain-containing protein</fullName>
    </submittedName>
</protein>
<dbReference type="EMBL" id="UZAN01052075">
    <property type="protein sequence ID" value="VDP89286.1"/>
    <property type="molecule type" value="Genomic_DNA"/>
</dbReference>
<accession>A0A183AYM2</accession>
<evidence type="ECO:0000313" key="2">
    <source>
        <dbReference type="EMBL" id="VDP89286.1"/>
    </source>
</evidence>
<reference evidence="4" key="1">
    <citation type="submission" date="2016-06" db="UniProtKB">
        <authorList>
            <consortium name="WormBaseParasite"/>
        </authorList>
    </citation>
    <scope>IDENTIFICATION</scope>
</reference>
<dbReference type="Proteomes" id="UP000272942">
    <property type="component" value="Unassembled WGS sequence"/>
</dbReference>
<evidence type="ECO:0000313" key="3">
    <source>
        <dbReference type="Proteomes" id="UP000272942"/>
    </source>
</evidence>
<name>A0A183AYM2_9TREM</name>
<evidence type="ECO:0000313" key="4">
    <source>
        <dbReference type="WBParaSite" id="ECPE_0001209201-mRNA-1"/>
    </source>
</evidence>
<dbReference type="OrthoDB" id="6255352at2759"/>
<organism evidence="4">
    <name type="scientific">Echinostoma caproni</name>
    <dbReference type="NCBI Taxonomy" id="27848"/>
    <lineage>
        <taxon>Eukaryota</taxon>
        <taxon>Metazoa</taxon>
        <taxon>Spiralia</taxon>
        <taxon>Lophotrochozoa</taxon>
        <taxon>Platyhelminthes</taxon>
        <taxon>Trematoda</taxon>
        <taxon>Digenea</taxon>
        <taxon>Plagiorchiida</taxon>
        <taxon>Echinostomata</taxon>
        <taxon>Echinostomatoidea</taxon>
        <taxon>Echinostomatidae</taxon>
        <taxon>Echinostoma</taxon>
    </lineage>
</organism>
<dbReference type="AlphaFoldDB" id="A0A183AYM2"/>
<proteinExistence type="predicted"/>
<gene>
    <name evidence="2" type="ORF">ECPE_LOCUS12057</name>
</gene>
<dbReference type="WBParaSite" id="ECPE_0001209201-mRNA-1">
    <property type="protein sequence ID" value="ECPE_0001209201-mRNA-1"/>
    <property type="gene ID" value="ECPE_0001209201"/>
</dbReference>
<keyword evidence="3" id="KW-1185">Reference proteome</keyword>
<evidence type="ECO:0000256" key="1">
    <source>
        <dbReference type="SAM" id="MobiDB-lite"/>
    </source>
</evidence>